<dbReference type="RefSeq" id="WP_303545114.1">
    <property type="nucleotide sequence ID" value="NZ_JAUOTP010000009.1"/>
</dbReference>
<organism evidence="2 3">
    <name type="scientific">Sphingomonas natans</name>
    <dbReference type="NCBI Taxonomy" id="3063330"/>
    <lineage>
        <taxon>Bacteria</taxon>
        <taxon>Pseudomonadati</taxon>
        <taxon>Pseudomonadota</taxon>
        <taxon>Alphaproteobacteria</taxon>
        <taxon>Sphingomonadales</taxon>
        <taxon>Sphingomonadaceae</taxon>
        <taxon>Sphingomonas</taxon>
    </lineage>
</organism>
<comment type="caution">
    <text evidence="2">The sequence shown here is derived from an EMBL/GenBank/DDBJ whole genome shotgun (WGS) entry which is preliminary data.</text>
</comment>
<feature type="region of interest" description="Disordered" evidence="1">
    <location>
        <begin position="19"/>
        <end position="39"/>
    </location>
</feature>
<protein>
    <submittedName>
        <fullName evidence="2">Benenodin family lasso peptide</fullName>
    </submittedName>
</protein>
<reference evidence="2" key="1">
    <citation type="submission" date="2023-07" db="EMBL/GenBank/DDBJ databases">
        <authorList>
            <person name="Kim M."/>
        </authorList>
    </citation>
    <scope>NUCLEOTIDE SEQUENCE</scope>
    <source>
        <strain evidence="2">BIUV-7</strain>
    </source>
</reference>
<gene>
    <name evidence="2" type="ORF">Q4F19_17085</name>
</gene>
<dbReference type="Pfam" id="PF24178">
    <property type="entry name" value="Subterisin"/>
    <property type="match status" value="1"/>
</dbReference>
<name>A0ABT8YCN3_9SPHN</name>
<sequence>MDRDDSIIDLGAASVATKGPVGISKDDALGQNGPGLSDD</sequence>
<keyword evidence="3" id="KW-1185">Reference proteome</keyword>
<accession>A0ABT8YCN3</accession>
<evidence type="ECO:0000313" key="3">
    <source>
        <dbReference type="Proteomes" id="UP001169764"/>
    </source>
</evidence>
<evidence type="ECO:0000313" key="2">
    <source>
        <dbReference type="EMBL" id="MDO6416103.1"/>
    </source>
</evidence>
<evidence type="ECO:0000256" key="1">
    <source>
        <dbReference type="SAM" id="MobiDB-lite"/>
    </source>
</evidence>
<dbReference type="EMBL" id="JAUOTP010000009">
    <property type="protein sequence ID" value="MDO6416103.1"/>
    <property type="molecule type" value="Genomic_DNA"/>
</dbReference>
<proteinExistence type="predicted"/>
<dbReference type="Proteomes" id="UP001169764">
    <property type="component" value="Unassembled WGS sequence"/>
</dbReference>
<dbReference type="InterPro" id="IPR049805">
    <property type="entry name" value="Lasso_benenodin"/>
</dbReference>
<dbReference type="NCBIfam" id="NF033522">
    <property type="entry name" value="lasso_benenodin"/>
    <property type="match status" value="1"/>
</dbReference>